<evidence type="ECO:0000256" key="4">
    <source>
        <dbReference type="ARBA" id="ARBA00022692"/>
    </source>
</evidence>
<dbReference type="KEGG" id="prz:GZH47_27300"/>
<feature type="transmembrane region" description="Helical" evidence="8">
    <location>
        <begin position="91"/>
        <end position="110"/>
    </location>
</feature>
<keyword evidence="6 8" id="KW-1133">Transmembrane helix</keyword>
<dbReference type="AlphaFoldDB" id="A0A6C0P6T1"/>
<evidence type="ECO:0008006" key="11">
    <source>
        <dbReference type="Google" id="ProtNLM"/>
    </source>
</evidence>
<accession>A0A6C0P6T1</accession>
<keyword evidence="7 8" id="KW-0472">Membrane</keyword>
<feature type="transmembrane region" description="Helical" evidence="8">
    <location>
        <begin position="29"/>
        <end position="55"/>
    </location>
</feature>
<evidence type="ECO:0000256" key="7">
    <source>
        <dbReference type="ARBA" id="ARBA00023136"/>
    </source>
</evidence>
<dbReference type="Pfam" id="PF04647">
    <property type="entry name" value="AgrB"/>
    <property type="match status" value="1"/>
</dbReference>
<dbReference type="GO" id="GO:0006508">
    <property type="term" value="P:proteolysis"/>
    <property type="evidence" value="ECO:0007669"/>
    <property type="project" value="UniProtKB-KW"/>
</dbReference>
<evidence type="ECO:0000256" key="6">
    <source>
        <dbReference type="ARBA" id="ARBA00022989"/>
    </source>
</evidence>
<dbReference type="GO" id="GO:0008233">
    <property type="term" value="F:peptidase activity"/>
    <property type="evidence" value="ECO:0007669"/>
    <property type="project" value="UniProtKB-KW"/>
</dbReference>
<proteinExistence type="predicted"/>
<evidence type="ECO:0000256" key="8">
    <source>
        <dbReference type="SAM" id="Phobius"/>
    </source>
</evidence>
<reference evidence="9 10" key="1">
    <citation type="submission" date="2020-02" db="EMBL/GenBank/DDBJ databases">
        <title>Paenibacillus sp. nov., isolated from rhizosphere soil of tomato.</title>
        <authorList>
            <person name="Weon H.-Y."/>
            <person name="Lee S.A."/>
        </authorList>
    </citation>
    <scope>NUCLEOTIDE SEQUENCE [LARGE SCALE GENOMIC DNA]</scope>
    <source>
        <strain evidence="9 10">14171R-81</strain>
    </source>
</reference>
<evidence type="ECO:0000313" key="9">
    <source>
        <dbReference type="EMBL" id="QHW34135.1"/>
    </source>
</evidence>
<dbReference type="InterPro" id="IPR006741">
    <property type="entry name" value="AgrB"/>
</dbReference>
<gene>
    <name evidence="9" type="ORF">GZH47_27300</name>
</gene>
<sequence>MVAIGVENAPSVPVITYAFEILTNTFSAAFAGLIIGAITGEFLHTLYGLLVLVVIRYISGGYHLKSSLWCVAASTFVVAAIPHVPVHSASIPYLTGFSVIMMLIFAPANYDKYATIPKRYYPLLKVLAAALVATNFIFSSEIMTVVFAVQSVLLLFKEGGEEQ</sequence>
<evidence type="ECO:0000256" key="5">
    <source>
        <dbReference type="ARBA" id="ARBA00022801"/>
    </source>
</evidence>
<keyword evidence="10" id="KW-1185">Reference proteome</keyword>
<protein>
    <recommendedName>
        <fullName evidence="11">Accessory regulator AgrB</fullName>
    </recommendedName>
</protein>
<dbReference type="GO" id="GO:0016020">
    <property type="term" value="C:membrane"/>
    <property type="evidence" value="ECO:0007669"/>
    <property type="project" value="InterPro"/>
</dbReference>
<keyword evidence="4 8" id="KW-0812">Transmembrane</keyword>
<organism evidence="9 10">
    <name type="scientific">Paenibacillus rhizovicinus</name>
    <dbReference type="NCBI Taxonomy" id="2704463"/>
    <lineage>
        <taxon>Bacteria</taxon>
        <taxon>Bacillati</taxon>
        <taxon>Bacillota</taxon>
        <taxon>Bacilli</taxon>
        <taxon>Bacillales</taxon>
        <taxon>Paenibacillaceae</taxon>
        <taxon>Paenibacillus</taxon>
    </lineage>
</organism>
<keyword evidence="2" id="KW-0673">Quorum sensing</keyword>
<keyword evidence="3" id="KW-0645">Protease</keyword>
<dbReference type="EMBL" id="CP048286">
    <property type="protein sequence ID" value="QHW34135.1"/>
    <property type="molecule type" value="Genomic_DNA"/>
</dbReference>
<name>A0A6C0P6T1_9BACL</name>
<keyword evidence="5" id="KW-0378">Hydrolase</keyword>
<evidence type="ECO:0000313" key="10">
    <source>
        <dbReference type="Proteomes" id="UP000479114"/>
    </source>
</evidence>
<keyword evidence="1" id="KW-1003">Cell membrane</keyword>
<feature type="transmembrane region" description="Helical" evidence="8">
    <location>
        <begin position="122"/>
        <end position="149"/>
    </location>
</feature>
<dbReference type="RefSeq" id="WP_162644129.1">
    <property type="nucleotide sequence ID" value="NZ_CP048286.1"/>
</dbReference>
<evidence type="ECO:0000256" key="1">
    <source>
        <dbReference type="ARBA" id="ARBA00022475"/>
    </source>
</evidence>
<evidence type="ECO:0000256" key="2">
    <source>
        <dbReference type="ARBA" id="ARBA00022654"/>
    </source>
</evidence>
<dbReference type="GO" id="GO:0009372">
    <property type="term" value="P:quorum sensing"/>
    <property type="evidence" value="ECO:0007669"/>
    <property type="project" value="UniProtKB-KW"/>
</dbReference>
<dbReference type="SMART" id="SM00793">
    <property type="entry name" value="AgrB"/>
    <property type="match status" value="1"/>
</dbReference>
<dbReference type="Proteomes" id="UP000479114">
    <property type="component" value="Chromosome"/>
</dbReference>
<evidence type="ECO:0000256" key="3">
    <source>
        <dbReference type="ARBA" id="ARBA00022670"/>
    </source>
</evidence>